<comment type="caution">
    <text evidence="2">The sequence shown here is derived from an EMBL/GenBank/DDBJ whole genome shotgun (WGS) entry which is preliminary data.</text>
</comment>
<gene>
    <name evidence="2" type="ORF">Tco_0974161</name>
</gene>
<organism evidence="2 3">
    <name type="scientific">Tanacetum coccineum</name>
    <dbReference type="NCBI Taxonomy" id="301880"/>
    <lineage>
        <taxon>Eukaryota</taxon>
        <taxon>Viridiplantae</taxon>
        <taxon>Streptophyta</taxon>
        <taxon>Embryophyta</taxon>
        <taxon>Tracheophyta</taxon>
        <taxon>Spermatophyta</taxon>
        <taxon>Magnoliopsida</taxon>
        <taxon>eudicotyledons</taxon>
        <taxon>Gunneridae</taxon>
        <taxon>Pentapetalae</taxon>
        <taxon>asterids</taxon>
        <taxon>campanulids</taxon>
        <taxon>Asterales</taxon>
        <taxon>Asteraceae</taxon>
        <taxon>Asteroideae</taxon>
        <taxon>Anthemideae</taxon>
        <taxon>Anthemidinae</taxon>
        <taxon>Tanacetum</taxon>
    </lineage>
</organism>
<dbReference type="Proteomes" id="UP001151760">
    <property type="component" value="Unassembled WGS sequence"/>
</dbReference>
<evidence type="ECO:0000313" key="3">
    <source>
        <dbReference type="Proteomes" id="UP001151760"/>
    </source>
</evidence>
<feature type="compositionally biased region" description="Basic residues" evidence="1">
    <location>
        <begin position="1"/>
        <end position="14"/>
    </location>
</feature>
<feature type="compositionally biased region" description="Acidic residues" evidence="1">
    <location>
        <begin position="86"/>
        <end position="95"/>
    </location>
</feature>
<reference evidence="2" key="1">
    <citation type="journal article" date="2022" name="Int. J. Mol. Sci.">
        <title>Draft Genome of Tanacetum Coccineum: Genomic Comparison of Closely Related Tanacetum-Family Plants.</title>
        <authorList>
            <person name="Yamashiro T."/>
            <person name="Shiraishi A."/>
            <person name="Nakayama K."/>
            <person name="Satake H."/>
        </authorList>
    </citation>
    <scope>NUCLEOTIDE SEQUENCE</scope>
</reference>
<feature type="region of interest" description="Disordered" evidence="1">
    <location>
        <begin position="1"/>
        <end position="119"/>
    </location>
</feature>
<name>A0ABQ5EAT7_9ASTR</name>
<evidence type="ECO:0000256" key="1">
    <source>
        <dbReference type="SAM" id="MobiDB-lite"/>
    </source>
</evidence>
<proteinExistence type="predicted"/>
<feature type="compositionally biased region" description="Low complexity" evidence="1">
    <location>
        <begin position="26"/>
        <end position="40"/>
    </location>
</feature>
<keyword evidence="3" id="KW-1185">Reference proteome</keyword>
<protein>
    <submittedName>
        <fullName evidence="2">Uncharacterized protein</fullName>
    </submittedName>
</protein>
<accession>A0ABQ5EAT7</accession>
<reference evidence="2" key="2">
    <citation type="submission" date="2022-01" db="EMBL/GenBank/DDBJ databases">
        <authorList>
            <person name="Yamashiro T."/>
            <person name="Shiraishi A."/>
            <person name="Satake H."/>
            <person name="Nakayama K."/>
        </authorList>
    </citation>
    <scope>NUCLEOTIDE SEQUENCE</scope>
</reference>
<evidence type="ECO:0000313" key="2">
    <source>
        <dbReference type="EMBL" id="GJT48004.1"/>
    </source>
</evidence>
<sequence>MWDRQRGKKGRRVRLVSPSRRNIDQTDTTVIPIETPIIAPTIPPSPDYTTASLDYSPASNSESDPSEDPSSDHIPQLPATSPFLSSDDDTIDSDSPDTPPSPTYGTPFTKIISSTQRSPVIPRRRVMILAHG</sequence>
<dbReference type="EMBL" id="BQNB010016116">
    <property type="protein sequence ID" value="GJT48004.1"/>
    <property type="molecule type" value="Genomic_DNA"/>
</dbReference>